<dbReference type="AlphaFoldDB" id="A0A919L8F6"/>
<proteinExistence type="predicted"/>
<comment type="caution">
    <text evidence="2">The sequence shown here is derived from an EMBL/GenBank/DDBJ whole genome shotgun (WGS) entry which is preliminary data.</text>
</comment>
<accession>A0A919L8F6</accession>
<reference evidence="2" key="1">
    <citation type="journal article" date="2014" name="Int. J. Syst. Evol. Microbiol.">
        <title>Complete genome sequence of Corynebacterium casei LMG S-19264T (=DSM 44701T), isolated from a smear-ripened cheese.</title>
        <authorList>
            <consortium name="US DOE Joint Genome Institute (JGI-PGF)"/>
            <person name="Walter F."/>
            <person name="Albersmeier A."/>
            <person name="Kalinowski J."/>
            <person name="Ruckert C."/>
        </authorList>
    </citation>
    <scope>NUCLEOTIDE SEQUENCE</scope>
    <source>
        <strain evidence="2">JCM 5069</strain>
    </source>
</reference>
<dbReference type="EMBL" id="BNCD01000026">
    <property type="protein sequence ID" value="GHH87234.1"/>
    <property type="molecule type" value="Genomic_DNA"/>
</dbReference>
<protein>
    <submittedName>
        <fullName evidence="2">Uncharacterized protein</fullName>
    </submittedName>
</protein>
<reference evidence="2" key="2">
    <citation type="submission" date="2020-09" db="EMBL/GenBank/DDBJ databases">
        <authorList>
            <person name="Sun Q."/>
            <person name="Ohkuma M."/>
        </authorList>
    </citation>
    <scope>NUCLEOTIDE SEQUENCE</scope>
    <source>
        <strain evidence="2">JCM 5069</strain>
    </source>
</reference>
<evidence type="ECO:0000313" key="3">
    <source>
        <dbReference type="Proteomes" id="UP000603708"/>
    </source>
</evidence>
<feature type="compositionally biased region" description="Low complexity" evidence="1">
    <location>
        <begin position="139"/>
        <end position="156"/>
    </location>
</feature>
<evidence type="ECO:0000313" key="2">
    <source>
        <dbReference type="EMBL" id="GHH87234.1"/>
    </source>
</evidence>
<gene>
    <name evidence="2" type="ORF">GCM10018793_62310</name>
</gene>
<sequence length="184" mass="19085">MPCAYEEWTRTVPDEPTSSFVAVPYPDLPALPEGLRGRYVAGVRIVCTGRAGEGERLVAPLRRLGPVLADSLRERPYAESRTIRSGPDFRYGYHGDSAVLSGLGPAAAREPPALTGPAAPMMCAGQPPGGRARRRAPGAERGAAPGRPVPGAAAVRLGGTDRGACGPTTPRCSDCSPPGRRGAC</sequence>
<organism evidence="2 3">
    <name type="scientific">Streptomyces sulfonofaciens</name>
    <dbReference type="NCBI Taxonomy" id="68272"/>
    <lineage>
        <taxon>Bacteria</taxon>
        <taxon>Bacillati</taxon>
        <taxon>Actinomycetota</taxon>
        <taxon>Actinomycetes</taxon>
        <taxon>Kitasatosporales</taxon>
        <taxon>Streptomycetaceae</taxon>
        <taxon>Streptomyces</taxon>
    </lineage>
</organism>
<dbReference type="Proteomes" id="UP000603708">
    <property type="component" value="Unassembled WGS sequence"/>
</dbReference>
<evidence type="ECO:0000256" key="1">
    <source>
        <dbReference type="SAM" id="MobiDB-lite"/>
    </source>
</evidence>
<dbReference type="Gene3D" id="3.40.462.20">
    <property type="match status" value="1"/>
</dbReference>
<feature type="region of interest" description="Disordered" evidence="1">
    <location>
        <begin position="125"/>
        <end position="184"/>
    </location>
</feature>
<keyword evidence="3" id="KW-1185">Reference proteome</keyword>
<name>A0A919L8F6_9ACTN</name>